<sequence length="112" mass="12853">MNYDDRRASPRYPLRAFAELGSSDREWAAHVLDISYYGARIALLDEYNLCAGDPIRLRLEIPEMQVPEGMLPYLHLEGTLVHQQEHMLGIQYEPASELDAELLKQILANLNK</sequence>
<evidence type="ECO:0000259" key="1">
    <source>
        <dbReference type="Pfam" id="PF07238"/>
    </source>
</evidence>
<reference evidence="3" key="1">
    <citation type="journal article" date="2019" name="Int. J. Syst. Evol. Microbiol.">
        <title>The Global Catalogue of Microorganisms (GCM) 10K type strain sequencing project: providing services to taxonomists for standard genome sequencing and annotation.</title>
        <authorList>
            <consortium name="The Broad Institute Genomics Platform"/>
            <consortium name="The Broad Institute Genome Sequencing Center for Infectious Disease"/>
            <person name="Wu L."/>
            <person name="Ma J."/>
        </authorList>
    </citation>
    <scope>NUCLEOTIDE SEQUENCE [LARGE SCALE GENOMIC DNA]</scope>
    <source>
        <strain evidence="3">KCTC 32239</strain>
    </source>
</reference>
<dbReference type="SUPFAM" id="SSF141371">
    <property type="entry name" value="PilZ domain-like"/>
    <property type="match status" value="1"/>
</dbReference>
<feature type="domain" description="PilZ" evidence="1">
    <location>
        <begin position="5"/>
        <end position="108"/>
    </location>
</feature>
<dbReference type="Pfam" id="PF07238">
    <property type="entry name" value="PilZ"/>
    <property type="match status" value="1"/>
</dbReference>
<dbReference type="InterPro" id="IPR009875">
    <property type="entry name" value="PilZ_domain"/>
</dbReference>
<evidence type="ECO:0000313" key="3">
    <source>
        <dbReference type="Proteomes" id="UP000619761"/>
    </source>
</evidence>
<proteinExistence type="predicted"/>
<name>A0ABQ3B5T8_9GAMM</name>
<dbReference type="Proteomes" id="UP000619761">
    <property type="component" value="Unassembled WGS sequence"/>
</dbReference>
<dbReference type="RefSeq" id="WP_189418014.1">
    <property type="nucleotide sequence ID" value="NZ_BMYZ01000001.1"/>
</dbReference>
<dbReference type="EMBL" id="BMYZ01000001">
    <property type="protein sequence ID" value="GGY74636.1"/>
    <property type="molecule type" value="Genomic_DNA"/>
</dbReference>
<protein>
    <recommendedName>
        <fullName evidence="1">PilZ domain-containing protein</fullName>
    </recommendedName>
</protein>
<keyword evidence="3" id="KW-1185">Reference proteome</keyword>
<gene>
    <name evidence="2" type="ORF">GCM10011613_20110</name>
</gene>
<dbReference type="Gene3D" id="2.40.10.220">
    <property type="entry name" value="predicted glycosyltransferase like domains"/>
    <property type="match status" value="1"/>
</dbReference>
<evidence type="ECO:0000313" key="2">
    <source>
        <dbReference type="EMBL" id="GGY74636.1"/>
    </source>
</evidence>
<organism evidence="2 3">
    <name type="scientific">Cellvibrio zantedeschiae</name>
    <dbReference type="NCBI Taxonomy" id="1237077"/>
    <lineage>
        <taxon>Bacteria</taxon>
        <taxon>Pseudomonadati</taxon>
        <taxon>Pseudomonadota</taxon>
        <taxon>Gammaproteobacteria</taxon>
        <taxon>Cellvibrionales</taxon>
        <taxon>Cellvibrionaceae</taxon>
        <taxon>Cellvibrio</taxon>
    </lineage>
</organism>
<comment type="caution">
    <text evidence="2">The sequence shown here is derived from an EMBL/GenBank/DDBJ whole genome shotgun (WGS) entry which is preliminary data.</text>
</comment>
<accession>A0ABQ3B5T8</accession>